<dbReference type="PANTHER" id="PTHR35204:SF1">
    <property type="entry name" value="ENTEROTOXIN"/>
    <property type="match status" value="1"/>
</dbReference>
<evidence type="ECO:0000313" key="2">
    <source>
        <dbReference type="Proteomes" id="UP000077002"/>
    </source>
</evidence>
<name>A0A177FCH5_9EURO</name>
<protein>
    <submittedName>
        <fullName evidence="1">SCY1-like protein</fullName>
    </submittedName>
</protein>
<reference evidence="1 2" key="1">
    <citation type="submission" date="2016-03" db="EMBL/GenBank/DDBJ databases">
        <title>Draft genome sequence of the Fonsecaea monophora CBS 269.37.</title>
        <authorList>
            <person name="Bombassaro A."/>
            <person name="Vinicius W.A."/>
            <person name="De Hoog S."/>
            <person name="Sun J."/>
            <person name="Souza E.M."/>
            <person name="Raittz R.T."/>
            <person name="Costa F."/>
            <person name="Leao A.C."/>
            <person name="Tadra-Sfeir M.Z."/>
            <person name="Baura V."/>
            <person name="Balsanelli E."/>
            <person name="Pedrosa F.O."/>
            <person name="Moreno L.F."/>
            <person name="Steffens M.B."/>
            <person name="Xi L."/>
            <person name="Bocca A.L."/>
            <person name="Felipe M.S."/>
            <person name="Teixeira M."/>
            <person name="Telles Filho F.Q."/>
            <person name="Azevedo C.M."/>
            <person name="Gomes R."/>
            <person name="Vicente V.A."/>
        </authorList>
    </citation>
    <scope>NUCLEOTIDE SEQUENCE [LARGE SCALE GENOMIC DNA]</scope>
    <source>
        <strain evidence="1 2">CBS 269.37</strain>
    </source>
</reference>
<accession>A0A177FCH5</accession>
<dbReference type="Proteomes" id="UP000077002">
    <property type="component" value="Unassembled WGS sequence"/>
</dbReference>
<dbReference type="OrthoDB" id="10261782at2759"/>
<keyword evidence="2" id="KW-1185">Reference proteome</keyword>
<dbReference type="InterPro" id="IPR038921">
    <property type="entry name" value="YOR389W-like"/>
</dbReference>
<dbReference type="AlphaFoldDB" id="A0A177FCH5"/>
<dbReference type="EMBL" id="LVKK01000023">
    <property type="protein sequence ID" value="OAG41486.1"/>
    <property type="molecule type" value="Genomic_DNA"/>
</dbReference>
<comment type="caution">
    <text evidence="1">The sequence shown here is derived from an EMBL/GenBank/DDBJ whole genome shotgun (WGS) entry which is preliminary data.</text>
</comment>
<dbReference type="GeneID" id="34599358"/>
<dbReference type="PANTHER" id="PTHR35204">
    <property type="entry name" value="YALI0A21131P"/>
    <property type="match status" value="1"/>
</dbReference>
<dbReference type="RefSeq" id="XP_022513438.1">
    <property type="nucleotide sequence ID" value="XM_022654161.1"/>
</dbReference>
<proteinExistence type="predicted"/>
<organism evidence="1 2">
    <name type="scientific">Fonsecaea monophora</name>
    <dbReference type="NCBI Taxonomy" id="254056"/>
    <lineage>
        <taxon>Eukaryota</taxon>
        <taxon>Fungi</taxon>
        <taxon>Dikarya</taxon>
        <taxon>Ascomycota</taxon>
        <taxon>Pezizomycotina</taxon>
        <taxon>Eurotiomycetes</taxon>
        <taxon>Chaetothyriomycetidae</taxon>
        <taxon>Chaetothyriales</taxon>
        <taxon>Herpotrichiellaceae</taxon>
        <taxon>Fonsecaea</taxon>
    </lineage>
</organism>
<evidence type="ECO:0000313" key="1">
    <source>
        <dbReference type="EMBL" id="OAG41486.1"/>
    </source>
</evidence>
<sequence>MLETVYAHELLPIVSVHGSSFLEAEGEDLEIPETSSAYTIKDTSSQNRCNVDNLTDREDDDDDLPSLRDILDGGWKRNPDFIDLTTEDDIDPNLSVPRFPAPVVGIGQMPGSPTLSSTIALPPLAPSTRPLSSSTSMENATPSVLQTPKERLFKNIPQWSAFQDRPLQTSVRKSGLHGWDAAGSIIDPVSGSDSDSGVDGVAMQRQVSLLHEDSDAAGKVCRVGPSTHPTITEDTTVGRSAFDDILHLLYIDGTSAGKCDKGTLDSQDILLLNSTQDRHGGMFGEIERGKSLCKLANEAWGGKVKGFIRMEAGFEIILCSFKNNLDFVSAARAGLIGPVGTDPDSDDHEFLSSMKWIKAVAARYDSIGGGRVKLDYENFVTCYAYDLDLFKDENSLPRLTNLSTASLDKIRHDVDSMVLHWKLPTRDSGAIDWQSVADMVIERYGKALQFLVSGALNTPDAFFQELSVLLQVFVDSDNRNMTAEMERCVRQFVPTTADVSASVAARAITSVTHDICSSLITAFDVKVAVAESVENLRQLMHYLGWSIWKKCGDCPLDEICFIPMWPFGAVEDFEHPQCRSAKNVNGRMGYWGQPAFGPPRKGYGYELPQTEVV</sequence>
<gene>
    <name evidence="1" type="ORF">AYO21_04188</name>
</gene>